<evidence type="ECO:0000259" key="1">
    <source>
        <dbReference type="Pfam" id="PF08670"/>
    </source>
</evidence>
<dbReference type="RefSeq" id="WP_016917777.1">
    <property type="nucleotide sequence ID" value="NZ_CP044331.1"/>
</dbReference>
<accession>A0A6B8M6T0</accession>
<dbReference type="EMBL" id="CP044331">
    <property type="protein sequence ID" value="QGM97722.1"/>
    <property type="molecule type" value="Genomic_DNA"/>
</dbReference>
<evidence type="ECO:0000313" key="3">
    <source>
        <dbReference type="Proteomes" id="UP000422569"/>
    </source>
</evidence>
<dbReference type="KEGG" id="mpar:F7D14_09740"/>
<organism evidence="2 3">
    <name type="scientific">Methylocystis parvus</name>
    <dbReference type="NCBI Taxonomy" id="134"/>
    <lineage>
        <taxon>Bacteria</taxon>
        <taxon>Pseudomonadati</taxon>
        <taxon>Pseudomonadota</taxon>
        <taxon>Alphaproteobacteria</taxon>
        <taxon>Hyphomicrobiales</taxon>
        <taxon>Methylocystaceae</taxon>
        <taxon>Methylocystis</taxon>
    </lineage>
</organism>
<dbReference type="InterPro" id="IPR013978">
    <property type="entry name" value="MEKHLA"/>
</dbReference>
<evidence type="ECO:0000313" key="2">
    <source>
        <dbReference type="EMBL" id="QGM97722.1"/>
    </source>
</evidence>
<dbReference type="Pfam" id="PF08670">
    <property type="entry name" value="MEKHLA"/>
    <property type="match status" value="1"/>
</dbReference>
<dbReference type="AlphaFoldDB" id="A0A6B8M6T0"/>
<protein>
    <submittedName>
        <fullName evidence="2">MEKHLA domain-containing protein</fullName>
    </submittedName>
</protein>
<reference evidence="2 3" key="1">
    <citation type="submission" date="2019-09" db="EMBL/GenBank/DDBJ databases">
        <title>Isolation and complete genome sequencing of Methylocystis species.</title>
        <authorList>
            <person name="Rumah B.L."/>
            <person name="Stead C.E."/>
            <person name="Stevens B.C."/>
            <person name="Minton N.P."/>
            <person name="Grosse-Honebrink A."/>
            <person name="Zhang Y."/>
        </authorList>
    </citation>
    <scope>NUCLEOTIDE SEQUENCE [LARGE SCALE GENOMIC DNA]</scope>
    <source>
        <strain evidence="2 3">BRCS2</strain>
    </source>
</reference>
<keyword evidence="3" id="KW-1185">Reference proteome</keyword>
<feature type="domain" description="MEKHLA" evidence="1">
    <location>
        <begin position="18"/>
        <end position="158"/>
    </location>
</feature>
<name>A0A6B8M6T0_9HYPH</name>
<dbReference type="Proteomes" id="UP000422569">
    <property type="component" value="Chromosome"/>
</dbReference>
<proteinExistence type="predicted"/>
<gene>
    <name evidence="2" type="ORF">F7D14_09740</name>
</gene>
<sequence length="160" mass="17485">MPSFSAELPADLWRRWIAHSAALLDSYRARTGGDLVSRGGGAEAEAERLLTAPFVVVSHGAEADPMLNYGNRVALALWEMNVERLLATPSRLTAEPMLREARERLLTQTAREGFISGYEGVRISATGRRFHISNVTIWNVADAAGAPAGQAATFARWTYL</sequence>